<evidence type="ECO:0000313" key="2">
    <source>
        <dbReference type="Proteomes" id="UP000609651"/>
    </source>
</evidence>
<reference evidence="1 2" key="1">
    <citation type="journal article" date="2020" name="Syst. Appl. Microbiol.">
        <title>Alienimonas chondri sp. nov., a novel planctomycete isolated from the biofilm of the red alga Chondrus crispus.</title>
        <authorList>
            <person name="Vitorino I."/>
            <person name="Albuquerque L."/>
            <person name="Wiegand S."/>
            <person name="Kallscheuer N."/>
            <person name="da Costa M.S."/>
            <person name="Lobo-da-Cunha A."/>
            <person name="Jogler C."/>
            <person name="Lage O.M."/>
        </authorList>
    </citation>
    <scope>NUCLEOTIDE SEQUENCE [LARGE SCALE GENOMIC DNA]</scope>
    <source>
        <strain evidence="1 2">LzC2</strain>
    </source>
</reference>
<sequence>MELPRLAPALFTLSLAFALALNQIRIQVWAYQFLLLGAVLGLCPRTETGDRAAVALGRVLAVGILFHSGLSKLDLAFAEGPGSWLMGGFLGLFGVEANGLSNDAVAAIAFAVPAWELALSVLLAVPSLRRVGLIGAVFMHLSVTATLWRLDQSWGVILWNAFFLAHEFVLFWPEPKAKGVPLWTTVRAAGWRTWPAAGLIAAAVLLPFGTRSGYWDVWPGWAVYAGSVPKATGLEYILRRNQAVGPSHAVHVADIGEAALMKFGAPLPQDPRVRVGVLEVWRIRYPERAFDVIIERPDGWSSLAPDRRYGYDLSLEKRVDFGPALDSFLLNARPRALSLPPEAR</sequence>
<gene>
    <name evidence="1" type="ORF">LzC2_39610</name>
</gene>
<proteinExistence type="predicted"/>
<organism evidence="1 2">
    <name type="scientific">Alienimonas chondri</name>
    <dbReference type="NCBI Taxonomy" id="2681879"/>
    <lineage>
        <taxon>Bacteria</taxon>
        <taxon>Pseudomonadati</taxon>
        <taxon>Planctomycetota</taxon>
        <taxon>Planctomycetia</taxon>
        <taxon>Planctomycetales</taxon>
        <taxon>Planctomycetaceae</taxon>
        <taxon>Alienimonas</taxon>
    </lineage>
</organism>
<protein>
    <submittedName>
        <fullName evidence="1">Uncharacterized protein</fullName>
    </submittedName>
</protein>
<name>A0ABX1VID9_9PLAN</name>
<dbReference type="EMBL" id="WTPX01000217">
    <property type="protein sequence ID" value="NNJ27851.1"/>
    <property type="molecule type" value="Genomic_DNA"/>
</dbReference>
<dbReference type="Proteomes" id="UP000609651">
    <property type="component" value="Unassembled WGS sequence"/>
</dbReference>
<keyword evidence="2" id="KW-1185">Reference proteome</keyword>
<evidence type="ECO:0000313" key="1">
    <source>
        <dbReference type="EMBL" id="NNJ27851.1"/>
    </source>
</evidence>
<comment type="caution">
    <text evidence="1">The sequence shown here is derived from an EMBL/GenBank/DDBJ whole genome shotgun (WGS) entry which is preliminary data.</text>
</comment>
<accession>A0ABX1VID9</accession>